<accession>A0A8G1EE54</accession>
<dbReference type="Pfam" id="PF06186">
    <property type="entry name" value="DUF992"/>
    <property type="match status" value="1"/>
</dbReference>
<proteinExistence type="predicted"/>
<evidence type="ECO:0000313" key="2">
    <source>
        <dbReference type="EMBL" id="QYZ70916.1"/>
    </source>
</evidence>
<reference evidence="2" key="1">
    <citation type="submission" date="2021-02" db="EMBL/GenBank/DDBJ databases">
        <title>Rhodobacter shimadae sp. nov., an aerobic anoxygenic phototrophic bacterium isolated from a hot spring.</title>
        <authorList>
            <person name="Muramatsu S."/>
            <person name="Haruta S."/>
            <person name="Hirose S."/>
            <person name="Hanada S."/>
        </authorList>
    </citation>
    <scope>NUCLEOTIDE SEQUENCE</scope>
    <source>
        <strain evidence="2">N10</strain>
    </source>
</reference>
<dbReference type="AlphaFoldDB" id="A0A8G1EE54"/>
<protein>
    <submittedName>
        <fullName evidence="2">DUF992 domain-containing protein</fullName>
    </submittedName>
</protein>
<keyword evidence="3" id="KW-1185">Reference proteome</keyword>
<feature type="chain" id="PRO_5034217651" evidence="1">
    <location>
        <begin position="22"/>
        <end position="152"/>
    </location>
</feature>
<feature type="signal peptide" evidence="1">
    <location>
        <begin position="1"/>
        <end position="21"/>
    </location>
</feature>
<name>A0A8G1EE54_9RHOB</name>
<evidence type="ECO:0000256" key="1">
    <source>
        <dbReference type="SAM" id="SignalP"/>
    </source>
</evidence>
<dbReference type="InterPro" id="IPR009333">
    <property type="entry name" value="DUF992"/>
</dbReference>
<organism evidence="2 3">
    <name type="scientific">Neotabrizicola shimadae</name>
    <dbReference type="NCBI Taxonomy" id="2807096"/>
    <lineage>
        <taxon>Bacteria</taxon>
        <taxon>Pseudomonadati</taxon>
        <taxon>Pseudomonadota</taxon>
        <taxon>Alphaproteobacteria</taxon>
        <taxon>Rhodobacterales</taxon>
        <taxon>Paracoccaceae</taxon>
        <taxon>Neotabrizicola</taxon>
    </lineage>
</organism>
<dbReference type="Proteomes" id="UP000826300">
    <property type="component" value="Chromosome"/>
</dbReference>
<sequence length="152" mass="15300">MKYTVSALVLAMGLAASAAHADGGVKVGELTCKMDGVKNDIVYTKEEFACVFTPTSGDTQTYTAVLKEVGVNLSITKDNTMVWGVLAPTDKLDSPDVLKGTYVGGSGAVEVGGGVSANVLVGGGNSITLQPISVSGMVGVGASLGISSLEIK</sequence>
<dbReference type="KEGG" id="nsm:JO391_05220"/>
<dbReference type="EMBL" id="CP069370">
    <property type="protein sequence ID" value="QYZ70916.1"/>
    <property type="molecule type" value="Genomic_DNA"/>
</dbReference>
<gene>
    <name evidence="2" type="ORF">JO391_05220</name>
</gene>
<keyword evidence="1" id="KW-0732">Signal</keyword>
<dbReference type="RefSeq" id="WP_220663133.1">
    <property type="nucleotide sequence ID" value="NZ_CP069370.1"/>
</dbReference>
<evidence type="ECO:0000313" key="3">
    <source>
        <dbReference type="Proteomes" id="UP000826300"/>
    </source>
</evidence>